<name>A0A8J5VGH9_ZIZPA</name>
<dbReference type="AlphaFoldDB" id="A0A8J5VGH9"/>
<accession>A0A8J5VGH9</accession>
<sequence length="87" mass="9072">MSLRYASRVLLRAAQAMRAARHPAPAVPKPVAAAAAAAKPSTASGQAALQAAVAERMKMRRREKSENVMHLTGTRLAAASAVASVEH</sequence>
<proteinExistence type="predicted"/>
<reference evidence="1" key="2">
    <citation type="submission" date="2021-02" db="EMBL/GenBank/DDBJ databases">
        <authorList>
            <person name="Kimball J.A."/>
            <person name="Haas M.W."/>
            <person name="Macchietto M."/>
            <person name="Kono T."/>
            <person name="Duquette J."/>
            <person name="Shao M."/>
        </authorList>
    </citation>
    <scope>NUCLEOTIDE SEQUENCE</scope>
    <source>
        <tissue evidence="1">Fresh leaf tissue</tissue>
    </source>
</reference>
<dbReference type="Proteomes" id="UP000729402">
    <property type="component" value="Unassembled WGS sequence"/>
</dbReference>
<gene>
    <name evidence="1" type="ORF">GUJ93_ZPchr0004g39824</name>
</gene>
<protein>
    <submittedName>
        <fullName evidence="1">Uncharacterized protein</fullName>
    </submittedName>
</protein>
<keyword evidence="2" id="KW-1185">Reference proteome</keyword>
<evidence type="ECO:0000313" key="1">
    <source>
        <dbReference type="EMBL" id="KAG8066390.1"/>
    </source>
</evidence>
<comment type="caution">
    <text evidence="1">The sequence shown here is derived from an EMBL/GenBank/DDBJ whole genome shotgun (WGS) entry which is preliminary data.</text>
</comment>
<dbReference type="EMBL" id="JAAALK010000285">
    <property type="protein sequence ID" value="KAG8066390.1"/>
    <property type="molecule type" value="Genomic_DNA"/>
</dbReference>
<organism evidence="1 2">
    <name type="scientific">Zizania palustris</name>
    <name type="common">Northern wild rice</name>
    <dbReference type="NCBI Taxonomy" id="103762"/>
    <lineage>
        <taxon>Eukaryota</taxon>
        <taxon>Viridiplantae</taxon>
        <taxon>Streptophyta</taxon>
        <taxon>Embryophyta</taxon>
        <taxon>Tracheophyta</taxon>
        <taxon>Spermatophyta</taxon>
        <taxon>Magnoliopsida</taxon>
        <taxon>Liliopsida</taxon>
        <taxon>Poales</taxon>
        <taxon>Poaceae</taxon>
        <taxon>BOP clade</taxon>
        <taxon>Oryzoideae</taxon>
        <taxon>Oryzeae</taxon>
        <taxon>Zizaniinae</taxon>
        <taxon>Zizania</taxon>
    </lineage>
</organism>
<evidence type="ECO:0000313" key="2">
    <source>
        <dbReference type="Proteomes" id="UP000729402"/>
    </source>
</evidence>
<reference evidence="1" key="1">
    <citation type="journal article" date="2021" name="bioRxiv">
        <title>Whole Genome Assembly and Annotation of Northern Wild Rice, Zizania palustris L., Supports a Whole Genome Duplication in the Zizania Genus.</title>
        <authorList>
            <person name="Haas M."/>
            <person name="Kono T."/>
            <person name="Macchietto M."/>
            <person name="Millas R."/>
            <person name="McGilp L."/>
            <person name="Shao M."/>
            <person name="Duquette J."/>
            <person name="Hirsch C.N."/>
            <person name="Kimball J."/>
        </authorList>
    </citation>
    <scope>NUCLEOTIDE SEQUENCE</scope>
    <source>
        <tissue evidence="1">Fresh leaf tissue</tissue>
    </source>
</reference>